<evidence type="ECO:0000259" key="6">
    <source>
        <dbReference type="Pfam" id="PF04542"/>
    </source>
</evidence>
<evidence type="ECO:0000313" key="9">
    <source>
        <dbReference type="Proteomes" id="UP000308181"/>
    </source>
</evidence>
<dbReference type="InterPro" id="IPR013249">
    <property type="entry name" value="RNA_pol_sigma70_r4_t2"/>
</dbReference>
<dbReference type="InterPro" id="IPR007627">
    <property type="entry name" value="RNA_pol_sigma70_r2"/>
</dbReference>
<comment type="similarity">
    <text evidence="1">Belongs to the sigma-70 factor family. ECF subfamily.</text>
</comment>
<keyword evidence="4" id="KW-0238">DNA-binding</keyword>
<keyword evidence="2" id="KW-0805">Transcription regulation</keyword>
<dbReference type="OrthoDB" id="1116873at2"/>
<evidence type="ECO:0000256" key="4">
    <source>
        <dbReference type="ARBA" id="ARBA00023125"/>
    </source>
</evidence>
<dbReference type="InterPro" id="IPR014284">
    <property type="entry name" value="RNA_pol_sigma-70_dom"/>
</dbReference>
<protein>
    <submittedName>
        <fullName evidence="8">Sigma-70 family RNA polymerase sigma factor</fullName>
    </submittedName>
</protein>
<dbReference type="Proteomes" id="UP000308181">
    <property type="component" value="Unassembled WGS sequence"/>
</dbReference>
<dbReference type="PANTHER" id="PTHR43133">
    <property type="entry name" value="RNA POLYMERASE ECF-TYPE SIGMA FACTO"/>
    <property type="match status" value="1"/>
</dbReference>
<dbReference type="AlphaFoldDB" id="A0A4U1C6L8"/>
<keyword evidence="5" id="KW-0804">Transcription</keyword>
<dbReference type="GO" id="GO:0003677">
    <property type="term" value="F:DNA binding"/>
    <property type="evidence" value="ECO:0007669"/>
    <property type="project" value="UniProtKB-KW"/>
</dbReference>
<keyword evidence="9" id="KW-1185">Reference proteome</keyword>
<dbReference type="InterPro" id="IPR039425">
    <property type="entry name" value="RNA_pol_sigma-70-like"/>
</dbReference>
<dbReference type="SUPFAM" id="SSF88659">
    <property type="entry name" value="Sigma3 and sigma4 domains of RNA polymerase sigma factors"/>
    <property type="match status" value="1"/>
</dbReference>
<dbReference type="Pfam" id="PF08281">
    <property type="entry name" value="Sigma70_r4_2"/>
    <property type="match status" value="1"/>
</dbReference>
<dbReference type="Gene3D" id="1.10.1740.10">
    <property type="match status" value="1"/>
</dbReference>
<accession>A0A4U1C6L8</accession>
<keyword evidence="3" id="KW-0731">Sigma factor</keyword>
<evidence type="ECO:0000259" key="7">
    <source>
        <dbReference type="Pfam" id="PF08281"/>
    </source>
</evidence>
<evidence type="ECO:0000256" key="5">
    <source>
        <dbReference type="ARBA" id="ARBA00023163"/>
    </source>
</evidence>
<dbReference type="InterPro" id="IPR036388">
    <property type="entry name" value="WH-like_DNA-bd_sf"/>
</dbReference>
<dbReference type="GO" id="GO:0016987">
    <property type="term" value="F:sigma factor activity"/>
    <property type="evidence" value="ECO:0007669"/>
    <property type="project" value="UniProtKB-KW"/>
</dbReference>
<dbReference type="InterPro" id="IPR013325">
    <property type="entry name" value="RNA_pol_sigma_r2"/>
</dbReference>
<comment type="caution">
    <text evidence="8">The sequence shown here is derived from an EMBL/GenBank/DDBJ whole genome shotgun (WGS) entry which is preliminary data.</text>
</comment>
<proteinExistence type="inferred from homology"/>
<name>A0A4U1C6L8_9SPHI</name>
<gene>
    <name evidence="8" type="ORF">FA046_03705</name>
</gene>
<evidence type="ECO:0000313" key="8">
    <source>
        <dbReference type="EMBL" id="TKC01123.1"/>
    </source>
</evidence>
<dbReference type="PANTHER" id="PTHR43133:SF8">
    <property type="entry name" value="RNA POLYMERASE SIGMA FACTOR HI_1459-RELATED"/>
    <property type="match status" value="1"/>
</dbReference>
<evidence type="ECO:0000256" key="2">
    <source>
        <dbReference type="ARBA" id="ARBA00023015"/>
    </source>
</evidence>
<organism evidence="8 9">
    <name type="scientific">Pedobacter cryophilus</name>
    <dbReference type="NCBI Taxonomy" id="2571271"/>
    <lineage>
        <taxon>Bacteria</taxon>
        <taxon>Pseudomonadati</taxon>
        <taxon>Bacteroidota</taxon>
        <taxon>Sphingobacteriia</taxon>
        <taxon>Sphingobacteriales</taxon>
        <taxon>Sphingobacteriaceae</taxon>
        <taxon>Pedobacter</taxon>
    </lineage>
</organism>
<dbReference type="NCBIfam" id="TIGR02937">
    <property type="entry name" value="sigma70-ECF"/>
    <property type="match status" value="1"/>
</dbReference>
<dbReference type="EMBL" id="SWBP01000001">
    <property type="protein sequence ID" value="TKC01123.1"/>
    <property type="molecule type" value="Genomic_DNA"/>
</dbReference>
<feature type="domain" description="RNA polymerase sigma-70 region 2" evidence="6">
    <location>
        <begin position="33"/>
        <end position="99"/>
    </location>
</feature>
<evidence type="ECO:0000256" key="1">
    <source>
        <dbReference type="ARBA" id="ARBA00010641"/>
    </source>
</evidence>
<dbReference type="Pfam" id="PF04542">
    <property type="entry name" value="Sigma70_r2"/>
    <property type="match status" value="1"/>
</dbReference>
<dbReference type="SUPFAM" id="SSF88946">
    <property type="entry name" value="Sigma2 domain of RNA polymerase sigma factors"/>
    <property type="match status" value="1"/>
</dbReference>
<dbReference type="GO" id="GO:0006352">
    <property type="term" value="P:DNA-templated transcription initiation"/>
    <property type="evidence" value="ECO:0007669"/>
    <property type="project" value="InterPro"/>
</dbReference>
<sequence length="190" mass="22632">MELISKNIEPISLDEQLITDYKKSGDLLVLGKLYEQYMPLVYGVCLKYFKDEEESKDAVMQIFEELIHKLKLHEVKNFKSWLYVLSRNYCLMELRKSQKHTMVNIEDQFMELESSQHHEDSNQKEWYLTAMEKCMETLSDEQKISVNLFYLQQQCYTEVAQNTGFELNKVKSYIQNGKRNLKICIEKQGE</sequence>
<dbReference type="InterPro" id="IPR013324">
    <property type="entry name" value="RNA_pol_sigma_r3/r4-like"/>
</dbReference>
<feature type="domain" description="RNA polymerase sigma factor 70 region 4 type 2" evidence="7">
    <location>
        <begin position="130"/>
        <end position="181"/>
    </location>
</feature>
<dbReference type="Gene3D" id="1.10.10.10">
    <property type="entry name" value="Winged helix-like DNA-binding domain superfamily/Winged helix DNA-binding domain"/>
    <property type="match status" value="1"/>
</dbReference>
<evidence type="ECO:0000256" key="3">
    <source>
        <dbReference type="ARBA" id="ARBA00023082"/>
    </source>
</evidence>
<reference evidence="8 9" key="1">
    <citation type="submission" date="2019-04" db="EMBL/GenBank/DDBJ databases">
        <title>Pedobacter sp. AR-3-17 sp. nov., isolated from Arctic soil.</title>
        <authorList>
            <person name="Dahal R.H."/>
            <person name="Kim D.-U."/>
        </authorList>
    </citation>
    <scope>NUCLEOTIDE SEQUENCE [LARGE SCALE GENOMIC DNA]</scope>
    <source>
        <strain evidence="8 9">AR-3-17</strain>
    </source>
</reference>
<dbReference type="RefSeq" id="WP_136825329.1">
    <property type="nucleotide sequence ID" value="NZ_SWBP01000001.1"/>
</dbReference>